<evidence type="ECO:0000313" key="1">
    <source>
        <dbReference type="EMBL" id="GAA6166881.1"/>
    </source>
</evidence>
<keyword evidence="2" id="KW-1185">Reference proteome</keyword>
<comment type="caution">
    <text evidence="1">The sequence shown here is derived from an EMBL/GenBank/DDBJ whole genome shotgun (WGS) entry which is preliminary data.</text>
</comment>
<dbReference type="Proteomes" id="UP001465153">
    <property type="component" value="Unassembled WGS sequence"/>
</dbReference>
<dbReference type="RefSeq" id="WP_353301697.1">
    <property type="nucleotide sequence ID" value="NZ_BAABWN010000002.1"/>
</dbReference>
<sequence length="339" mass="38787">MTIHIASRSIAQLTDLSVLARKILQQYPNANEWVQANLNSKDFYLFDSEVDLIDRLLKTLYSASYVWFERFDFFATVEKIFDFDASDIDTIFSDTSLSGQSLVDFSSTFHRKYFITGTQDIEATRAWLSERAYFNCNAIVGFDIGDIDYLSSIITLPAKYNSDVITWIKNNTRSAVELVANIKLIDKFLQLEADSSGITEQQEKQLNEISAVKSTLVSSAEAHLRCPMIDEPPDEKTLTDTVVNWMRNSMIVGFDSSITGLIIGLNQLSDHSDNTDFYEADFNNFLTKLRSFLLDVKPTSAQPYQFGNAWDYRYETSEFLLILRYQSGCLFTHKWISKS</sequence>
<gene>
    <name evidence="1" type="ORF">NBRC116591_06910</name>
</gene>
<accession>A0ABQ0A5F4</accession>
<proteinExistence type="predicted"/>
<evidence type="ECO:0000313" key="2">
    <source>
        <dbReference type="Proteomes" id="UP001465153"/>
    </source>
</evidence>
<name>A0ABQ0A5F4_9GAMM</name>
<dbReference type="EMBL" id="BAABWN010000002">
    <property type="protein sequence ID" value="GAA6166881.1"/>
    <property type="molecule type" value="Genomic_DNA"/>
</dbReference>
<reference evidence="1 2" key="1">
    <citation type="submission" date="2024-04" db="EMBL/GenBank/DDBJ databases">
        <title>Draft genome sequence of Sessilibacter corallicola NBRC 116591.</title>
        <authorList>
            <person name="Miyakawa T."/>
            <person name="Kusuya Y."/>
            <person name="Miura T."/>
        </authorList>
    </citation>
    <scope>NUCLEOTIDE SEQUENCE [LARGE SCALE GENOMIC DNA]</scope>
    <source>
        <strain evidence="1 2">KU-00831-HH</strain>
    </source>
</reference>
<protein>
    <submittedName>
        <fullName evidence="1">Uncharacterized protein</fullName>
    </submittedName>
</protein>
<organism evidence="1 2">
    <name type="scientific">Sessilibacter corallicola</name>
    <dbReference type="NCBI Taxonomy" id="2904075"/>
    <lineage>
        <taxon>Bacteria</taxon>
        <taxon>Pseudomonadati</taxon>
        <taxon>Pseudomonadota</taxon>
        <taxon>Gammaproteobacteria</taxon>
        <taxon>Cellvibrionales</taxon>
        <taxon>Cellvibrionaceae</taxon>
        <taxon>Sessilibacter</taxon>
    </lineage>
</organism>